<accession>A0AAW1A246</accession>
<evidence type="ECO:0000313" key="2">
    <source>
        <dbReference type="EMBL" id="KAK9304102.1"/>
    </source>
</evidence>
<gene>
    <name evidence="2" type="ORF">QLX08_004463</name>
</gene>
<dbReference type="AlphaFoldDB" id="A0AAW1A246"/>
<proteinExistence type="predicted"/>
<evidence type="ECO:0000313" key="3">
    <source>
        <dbReference type="Proteomes" id="UP001432146"/>
    </source>
</evidence>
<evidence type="ECO:0000256" key="1">
    <source>
        <dbReference type="SAM" id="MobiDB-lite"/>
    </source>
</evidence>
<protein>
    <submittedName>
        <fullName evidence="2">Uncharacterized protein</fullName>
    </submittedName>
</protein>
<dbReference type="EMBL" id="JAWNGG020000067">
    <property type="protein sequence ID" value="KAK9304102.1"/>
    <property type="molecule type" value="Genomic_DNA"/>
</dbReference>
<dbReference type="Proteomes" id="UP001432146">
    <property type="component" value="Unassembled WGS sequence"/>
</dbReference>
<sequence>MPRVGTVGGASRNALILGQRPTSPKGERVTLPWAPLAYCGSHCWANCITTGSGRDLPSVARNSVSRGRVPALHNATATAQPGNTGVRHPRYGTPRDVTLRRPTGCTSWSDQLPRNLVPRDLNPLGDSPPR</sequence>
<reference evidence="2 3" key="1">
    <citation type="submission" date="2024-05" db="EMBL/GenBank/DDBJ databases">
        <title>The nuclear and mitochondrial genome assemblies of Tetragonisca angustula (Apidae: Meliponini), a tiny yet remarkable pollinator in the Neotropics.</title>
        <authorList>
            <person name="Ferrari R."/>
            <person name="Ricardo P.C."/>
            <person name="Dias F.C."/>
            <person name="Araujo N.S."/>
            <person name="Soares D.O."/>
            <person name="Zhou Q.-S."/>
            <person name="Zhu C.-D."/>
            <person name="Coutinho L."/>
            <person name="Airas M.C."/>
            <person name="Batista T.M."/>
        </authorList>
    </citation>
    <scope>NUCLEOTIDE SEQUENCE [LARGE SCALE GENOMIC DNA]</scope>
    <source>
        <strain evidence="2">ASF017062</strain>
        <tissue evidence="2">Abdomen</tissue>
    </source>
</reference>
<organism evidence="2 3">
    <name type="scientific">Tetragonisca angustula</name>
    <dbReference type="NCBI Taxonomy" id="166442"/>
    <lineage>
        <taxon>Eukaryota</taxon>
        <taxon>Metazoa</taxon>
        <taxon>Ecdysozoa</taxon>
        <taxon>Arthropoda</taxon>
        <taxon>Hexapoda</taxon>
        <taxon>Insecta</taxon>
        <taxon>Pterygota</taxon>
        <taxon>Neoptera</taxon>
        <taxon>Endopterygota</taxon>
        <taxon>Hymenoptera</taxon>
        <taxon>Apocrita</taxon>
        <taxon>Aculeata</taxon>
        <taxon>Apoidea</taxon>
        <taxon>Anthophila</taxon>
        <taxon>Apidae</taxon>
        <taxon>Tetragonisca</taxon>
    </lineage>
</organism>
<name>A0AAW1A246_9HYME</name>
<keyword evidence="3" id="KW-1185">Reference proteome</keyword>
<comment type="caution">
    <text evidence="2">The sequence shown here is derived from an EMBL/GenBank/DDBJ whole genome shotgun (WGS) entry which is preliminary data.</text>
</comment>
<feature type="region of interest" description="Disordered" evidence="1">
    <location>
        <begin position="77"/>
        <end position="130"/>
    </location>
</feature>